<dbReference type="EMBL" id="OUUY01000103">
    <property type="protein sequence ID" value="SPQ01454.1"/>
    <property type="molecule type" value="Genomic_DNA"/>
</dbReference>
<keyword evidence="2" id="KW-1185">Reference proteome</keyword>
<evidence type="ECO:0008006" key="3">
    <source>
        <dbReference type="Google" id="ProtNLM"/>
    </source>
</evidence>
<proteinExistence type="predicted"/>
<gene>
    <name evidence="1" type="ORF">NBG4_550015</name>
</gene>
<organism evidence="1 2">
    <name type="scientific">Candidatus Sulfobium mesophilum</name>
    <dbReference type="NCBI Taxonomy" id="2016548"/>
    <lineage>
        <taxon>Bacteria</taxon>
        <taxon>Pseudomonadati</taxon>
        <taxon>Nitrospirota</taxon>
        <taxon>Nitrospiria</taxon>
        <taxon>Nitrospirales</taxon>
        <taxon>Nitrospiraceae</taxon>
        <taxon>Candidatus Sulfobium</taxon>
    </lineage>
</organism>
<sequence>MAEEQEKLVKTSVYLEEEVLEALEETALELEKETGRRWSKGAVIRVALSDFFTRRGRMI</sequence>
<protein>
    <recommendedName>
        <fullName evidence="3">Ribbon-helix-helix protein CopG domain-containing protein</fullName>
    </recommendedName>
</protein>
<dbReference type="AlphaFoldDB" id="A0A2U3QJ73"/>
<dbReference type="Proteomes" id="UP000245125">
    <property type="component" value="Unassembled WGS sequence"/>
</dbReference>
<name>A0A2U3QJ73_9BACT</name>
<evidence type="ECO:0000313" key="1">
    <source>
        <dbReference type="EMBL" id="SPQ01454.1"/>
    </source>
</evidence>
<accession>A0A2U3QJ73</accession>
<evidence type="ECO:0000313" key="2">
    <source>
        <dbReference type="Proteomes" id="UP000245125"/>
    </source>
</evidence>
<reference evidence="2" key="1">
    <citation type="submission" date="2018-03" db="EMBL/GenBank/DDBJ databases">
        <authorList>
            <person name="Zecchin S."/>
        </authorList>
    </citation>
    <scope>NUCLEOTIDE SEQUENCE [LARGE SCALE GENOMIC DNA]</scope>
</reference>